<evidence type="ECO:0000313" key="7">
    <source>
        <dbReference type="Proteomes" id="UP000654345"/>
    </source>
</evidence>
<dbReference type="InterPro" id="IPR001647">
    <property type="entry name" value="HTH_TetR"/>
</dbReference>
<dbReference type="EMBL" id="BNJG01000008">
    <property type="protein sequence ID" value="GHO61022.1"/>
    <property type="molecule type" value="Genomic_DNA"/>
</dbReference>
<gene>
    <name evidence="6" type="ORF">KSB_94970</name>
</gene>
<evidence type="ECO:0000259" key="5">
    <source>
        <dbReference type="PROSITE" id="PS50977"/>
    </source>
</evidence>
<keyword evidence="3" id="KW-0804">Transcription</keyword>
<keyword evidence="1" id="KW-0805">Transcription regulation</keyword>
<evidence type="ECO:0000256" key="1">
    <source>
        <dbReference type="ARBA" id="ARBA00023015"/>
    </source>
</evidence>
<keyword evidence="7" id="KW-1185">Reference proteome</keyword>
<organism evidence="6 7">
    <name type="scientific">Ktedonobacter robiniae</name>
    <dbReference type="NCBI Taxonomy" id="2778365"/>
    <lineage>
        <taxon>Bacteria</taxon>
        <taxon>Bacillati</taxon>
        <taxon>Chloroflexota</taxon>
        <taxon>Ktedonobacteria</taxon>
        <taxon>Ktedonobacterales</taxon>
        <taxon>Ktedonobacteraceae</taxon>
        <taxon>Ktedonobacter</taxon>
    </lineage>
</organism>
<dbReference type="PRINTS" id="PR00455">
    <property type="entry name" value="HTHTETR"/>
</dbReference>
<dbReference type="Pfam" id="PF00440">
    <property type="entry name" value="TetR_N"/>
    <property type="match status" value="1"/>
</dbReference>
<dbReference type="PANTHER" id="PTHR30055:SF234">
    <property type="entry name" value="HTH-TYPE TRANSCRIPTIONAL REGULATOR BETI"/>
    <property type="match status" value="1"/>
</dbReference>
<protein>
    <recommendedName>
        <fullName evidence="5">HTH tetR-type domain-containing protein</fullName>
    </recommendedName>
</protein>
<name>A0ABQ3V8C0_9CHLR</name>
<dbReference type="RefSeq" id="WP_201377027.1">
    <property type="nucleotide sequence ID" value="NZ_BNJG01000008.1"/>
</dbReference>
<comment type="caution">
    <text evidence="6">The sequence shown here is derived from an EMBL/GenBank/DDBJ whole genome shotgun (WGS) entry which is preliminary data.</text>
</comment>
<dbReference type="InterPro" id="IPR036271">
    <property type="entry name" value="Tet_transcr_reg_TetR-rel_C_sf"/>
</dbReference>
<dbReference type="SUPFAM" id="SSF48498">
    <property type="entry name" value="Tetracyclin repressor-like, C-terminal domain"/>
    <property type="match status" value="1"/>
</dbReference>
<dbReference type="InterPro" id="IPR050109">
    <property type="entry name" value="HTH-type_TetR-like_transc_reg"/>
</dbReference>
<sequence>MPDHDEREAQILRAATAVIIRQGYDKTTMSDIADEAGVSRGTVYLYFKGKEELFEALLYWEWTQYSQIWLEAIESDPRGGTIGGFYRAIFHAVGSRPLMASIMRRDRRVLGNYLRKPDNQVAWMESGSTTVDLIKALQAVGAARQDLDPEVTAHLLETLSYGQLTIADFKSPDQLPPFPVVMEALADMMDRWLLPEDGGNSEAGKEVIRQVVAETKGRIEQMRLSNVQARDTKEVV</sequence>
<dbReference type="PROSITE" id="PS01081">
    <property type="entry name" value="HTH_TETR_1"/>
    <property type="match status" value="1"/>
</dbReference>
<dbReference type="InterPro" id="IPR009057">
    <property type="entry name" value="Homeodomain-like_sf"/>
</dbReference>
<proteinExistence type="predicted"/>
<evidence type="ECO:0000256" key="3">
    <source>
        <dbReference type="ARBA" id="ARBA00023163"/>
    </source>
</evidence>
<dbReference type="Gene3D" id="1.10.357.10">
    <property type="entry name" value="Tetracycline Repressor, domain 2"/>
    <property type="match status" value="1"/>
</dbReference>
<evidence type="ECO:0000256" key="2">
    <source>
        <dbReference type="ARBA" id="ARBA00023125"/>
    </source>
</evidence>
<reference evidence="6 7" key="1">
    <citation type="journal article" date="2021" name="Int. J. Syst. Evol. Microbiol.">
        <title>Reticulibacter mediterranei gen. nov., sp. nov., within the new family Reticulibacteraceae fam. nov., and Ktedonospora formicarum gen. nov., sp. nov., Ktedonobacter robiniae sp. nov., Dictyobacter formicarum sp. nov. and Dictyobacter arantiisoli sp. nov., belonging to the class Ktedonobacteria.</title>
        <authorList>
            <person name="Yabe S."/>
            <person name="Zheng Y."/>
            <person name="Wang C.M."/>
            <person name="Sakai Y."/>
            <person name="Abe K."/>
            <person name="Yokota A."/>
            <person name="Donadio S."/>
            <person name="Cavaletti L."/>
            <person name="Monciardini P."/>
        </authorList>
    </citation>
    <scope>NUCLEOTIDE SEQUENCE [LARGE SCALE GENOMIC DNA]</scope>
    <source>
        <strain evidence="6 7">SOSP1-30</strain>
    </source>
</reference>
<dbReference type="PROSITE" id="PS50977">
    <property type="entry name" value="HTH_TETR_2"/>
    <property type="match status" value="1"/>
</dbReference>
<keyword evidence="2 4" id="KW-0238">DNA-binding</keyword>
<accession>A0ABQ3V8C0</accession>
<dbReference type="Proteomes" id="UP000654345">
    <property type="component" value="Unassembled WGS sequence"/>
</dbReference>
<feature type="domain" description="HTH tetR-type" evidence="5">
    <location>
        <begin position="5"/>
        <end position="65"/>
    </location>
</feature>
<evidence type="ECO:0000313" key="6">
    <source>
        <dbReference type="EMBL" id="GHO61022.1"/>
    </source>
</evidence>
<dbReference type="PANTHER" id="PTHR30055">
    <property type="entry name" value="HTH-TYPE TRANSCRIPTIONAL REGULATOR RUTR"/>
    <property type="match status" value="1"/>
</dbReference>
<evidence type="ECO:0000256" key="4">
    <source>
        <dbReference type="PROSITE-ProRule" id="PRU00335"/>
    </source>
</evidence>
<dbReference type="InterPro" id="IPR023772">
    <property type="entry name" value="DNA-bd_HTH_TetR-type_CS"/>
</dbReference>
<feature type="DNA-binding region" description="H-T-H motif" evidence="4">
    <location>
        <begin position="28"/>
        <end position="47"/>
    </location>
</feature>
<dbReference type="SUPFAM" id="SSF46689">
    <property type="entry name" value="Homeodomain-like"/>
    <property type="match status" value="1"/>
</dbReference>